<dbReference type="EMBL" id="RBIL01000002">
    <property type="protein sequence ID" value="RKQ86265.1"/>
    <property type="molecule type" value="Genomic_DNA"/>
</dbReference>
<evidence type="ECO:0008006" key="4">
    <source>
        <dbReference type="Google" id="ProtNLM"/>
    </source>
</evidence>
<protein>
    <recommendedName>
        <fullName evidence="4">Transmembrane protein</fullName>
    </recommendedName>
</protein>
<evidence type="ECO:0000313" key="3">
    <source>
        <dbReference type="Proteomes" id="UP000278962"/>
    </source>
</evidence>
<keyword evidence="1" id="KW-1133">Transmembrane helix</keyword>
<proteinExistence type="predicted"/>
<name>A0A660KYX4_9ACTN</name>
<organism evidence="2 3">
    <name type="scientific">Solirubrobacter pauli</name>
    <dbReference type="NCBI Taxonomy" id="166793"/>
    <lineage>
        <taxon>Bacteria</taxon>
        <taxon>Bacillati</taxon>
        <taxon>Actinomycetota</taxon>
        <taxon>Thermoleophilia</taxon>
        <taxon>Solirubrobacterales</taxon>
        <taxon>Solirubrobacteraceae</taxon>
        <taxon>Solirubrobacter</taxon>
    </lineage>
</organism>
<gene>
    <name evidence="2" type="ORF">C8N24_4275</name>
</gene>
<reference evidence="2 3" key="1">
    <citation type="submission" date="2018-10" db="EMBL/GenBank/DDBJ databases">
        <title>Genomic Encyclopedia of Archaeal and Bacterial Type Strains, Phase II (KMG-II): from individual species to whole genera.</title>
        <authorList>
            <person name="Goeker M."/>
        </authorList>
    </citation>
    <scope>NUCLEOTIDE SEQUENCE [LARGE SCALE GENOMIC DNA]</scope>
    <source>
        <strain evidence="2 3">DSM 14954</strain>
    </source>
</reference>
<dbReference type="Proteomes" id="UP000278962">
    <property type="component" value="Unassembled WGS sequence"/>
</dbReference>
<accession>A0A660KYX4</accession>
<keyword evidence="1" id="KW-0812">Transmembrane</keyword>
<evidence type="ECO:0000313" key="2">
    <source>
        <dbReference type="EMBL" id="RKQ86265.1"/>
    </source>
</evidence>
<keyword evidence="3" id="KW-1185">Reference proteome</keyword>
<feature type="transmembrane region" description="Helical" evidence="1">
    <location>
        <begin position="48"/>
        <end position="72"/>
    </location>
</feature>
<comment type="caution">
    <text evidence="2">The sequence shown here is derived from an EMBL/GenBank/DDBJ whole genome shotgun (WGS) entry which is preliminary data.</text>
</comment>
<keyword evidence="1" id="KW-0472">Membrane</keyword>
<sequence length="117" mass="12336">MNRAVLGLLSLLLLLFCLPWSAFALLLVFGIAPYEAEGVCYAGRPLWAIGQALVAVAGIALTGKATLAGLAAAAQGHRDVGRRWLWLGYALLAVGAWVFILVALEPDGTRVDTSRCA</sequence>
<evidence type="ECO:0000256" key="1">
    <source>
        <dbReference type="SAM" id="Phobius"/>
    </source>
</evidence>
<feature type="transmembrane region" description="Helical" evidence="1">
    <location>
        <begin position="84"/>
        <end position="104"/>
    </location>
</feature>
<dbReference type="RefSeq" id="WP_170179291.1">
    <property type="nucleotide sequence ID" value="NZ_RBIL01000002.1"/>
</dbReference>
<dbReference type="AlphaFoldDB" id="A0A660KYX4"/>